<dbReference type="AlphaFoldDB" id="A0A811U614"/>
<reference evidence="1" key="1">
    <citation type="submission" date="2020-11" db="EMBL/GenBank/DDBJ databases">
        <authorList>
            <person name="Whitehead M."/>
        </authorList>
    </citation>
    <scope>NUCLEOTIDE SEQUENCE</scope>
    <source>
        <strain evidence="1">EGII</strain>
    </source>
</reference>
<protein>
    <submittedName>
        <fullName evidence="1">(Mediterranean fruit fly) hypothetical protein</fullName>
    </submittedName>
</protein>
<evidence type="ECO:0000313" key="2">
    <source>
        <dbReference type="Proteomes" id="UP000606786"/>
    </source>
</evidence>
<name>A0A811U614_CERCA</name>
<dbReference type="Proteomes" id="UP000606786">
    <property type="component" value="Unassembled WGS sequence"/>
</dbReference>
<accession>A0A811U614</accession>
<proteinExistence type="predicted"/>
<evidence type="ECO:0000313" key="1">
    <source>
        <dbReference type="EMBL" id="CAD6994299.1"/>
    </source>
</evidence>
<gene>
    <name evidence="1" type="ORF">CCAP1982_LOCUS3060</name>
</gene>
<keyword evidence="2" id="KW-1185">Reference proteome</keyword>
<dbReference type="EMBL" id="CAJHJT010000001">
    <property type="protein sequence ID" value="CAD6994299.1"/>
    <property type="molecule type" value="Genomic_DNA"/>
</dbReference>
<organism evidence="1 2">
    <name type="scientific">Ceratitis capitata</name>
    <name type="common">Mediterranean fruit fly</name>
    <name type="synonym">Tephritis capitata</name>
    <dbReference type="NCBI Taxonomy" id="7213"/>
    <lineage>
        <taxon>Eukaryota</taxon>
        <taxon>Metazoa</taxon>
        <taxon>Ecdysozoa</taxon>
        <taxon>Arthropoda</taxon>
        <taxon>Hexapoda</taxon>
        <taxon>Insecta</taxon>
        <taxon>Pterygota</taxon>
        <taxon>Neoptera</taxon>
        <taxon>Endopterygota</taxon>
        <taxon>Diptera</taxon>
        <taxon>Brachycera</taxon>
        <taxon>Muscomorpha</taxon>
        <taxon>Tephritoidea</taxon>
        <taxon>Tephritidae</taxon>
        <taxon>Ceratitis</taxon>
        <taxon>Ceratitis</taxon>
    </lineage>
</organism>
<sequence length="68" mass="7419">MYAMDEEYEIADLSADKLVGGSNSGNSQLISRKRNEMRHKTCGTCKLSELASEVKLNGRTRLLTAGGL</sequence>
<comment type="caution">
    <text evidence="1">The sequence shown here is derived from an EMBL/GenBank/DDBJ whole genome shotgun (WGS) entry which is preliminary data.</text>
</comment>